<evidence type="ECO:0008006" key="3">
    <source>
        <dbReference type="Google" id="ProtNLM"/>
    </source>
</evidence>
<keyword evidence="2" id="KW-1185">Reference proteome</keyword>
<dbReference type="EMBL" id="OOGT01000086">
    <property type="protein sequence ID" value="SPL70856.1"/>
    <property type="molecule type" value="Genomic_DNA"/>
</dbReference>
<evidence type="ECO:0000313" key="2">
    <source>
        <dbReference type="Proteomes" id="UP000245974"/>
    </source>
</evidence>
<dbReference type="Proteomes" id="UP000245974">
    <property type="component" value="Unassembled WGS sequence"/>
</dbReference>
<dbReference type="RefSeq" id="WP_121974305.1">
    <property type="nucleotide sequence ID" value="NZ_OOGT01000086.1"/>
</dbReference>
<dbReference type="InParanoid" id="A0A2U3MZJ4"/>
<reference evidence="2" key="1">
    <citation type="submission" date="2018-03" db="EMBL/GenBank/DDBJ databases">
        <authorList>
            <person name="Blom J."/>
        </authorList>
    </citation>
    <scope>NUCLEOTIDE SEQUENCE [LARGE SCALE GENOMIC DNA]</scope>
    <source>
        <strain evidence="2">KPC-SM-21</strain>
    </source>
</reference>
<accession>A0A2U3MZJ4</accession>
<name>A0A2U3MZJ4_9GAMM</name>
<sequence length="338" mass="37470">MPLDLNMLAQRAGIHFMTGHRVTELTHDIQHQIATDAVLMGMDAALITSSNGGVPALFTTYIDPKVIDILVEPMKMAQAFREVKKGDWTSSEVRFTVVESTGETSSYGDFNENGMSGVNTDFPARQPYHYQNIIRAGERETAIAGTANLDWVSRKQIASALALNKFQNKSYIYGVSGLKNYGMINDPNLLPSITSQAWDSLDGQGVYDSIQKLFKQLVKQANGYVDRDTAMTMLLSSEAETHFTKTNGFNVNVSDQLKKNFPNLKTVTVPEYETAAGQLVQLVVDEFQGQATAELSFTEKMRVHPLIQLKSGFEQKRSQGTNGAIIYRPMFITSMLVS</sequence>
<gene>
    <name evidence="1" type="ORF">KPC_2034</name>
</gene>
<evidence type="ECO:0000313" key="1">
    <source>
        <dbReference type="EMBL" id="SPL70856.1"/>
    </source>
</evidence>
<organism evidence="1 2">
    <name type="scientific">Acinetobacter stercoris</name>
    <dbReference type="NCBI Taxonomy" id="2126983"/>
    <lineage>
        <taxon>Bacteria</taxon>
        <taxon>Pseudomonadati</taxon>
        <taxon>Pseudomonadota</taxon>
        <taxon>Gammaproteobacteria</taxon>
        <taxon>Moraxellales</taxon>
        <taxon>Moraxellaceae</taxon>
        <taxon>Acinetobacter</taxon>
    </lineage>
</organism>
<protein>
    <recommendedName>
        <fullName evidence="3">DUF2184 domain-containing protein</fullName>
    </recommendedName>
</protein>
<proteinExistence type="predicted"/>
<dbReference type="OrthoDB" id="6439710at2"/>
<dbReference type="AlphaFoldDB" id="A0A2U3MZJ4"/>